<comment type="caution">
    <text evidence="3">The sequence shown here is derived from an EMBL/GenBank/DDBJ whole genome shotgun (WGS) entry which is preliminary data.</text>
</comment>
<name>A0AAN8TIW7_SOLBU</name>
<evidence type="ECO:0000256" key="1">
    <source>
        <dbReference type="SAM" id="MobiDB-lite"/>
    </source>
</evidence>
<keyword evidence="2" id="KW-1133">Transmembrane helix</keyword>
<reference evidence="3 4" key="1">
    <citation type="submission" date="2024-02" db="EMBL/GenBank/DDBJ databases">
        <title>de novo genome assembly of Solanum bulbocastanum strain 11H21.</title>
        <authorList>
            <person name="Hosaka A.J."/>
        </authorList>
    </citation>
    <scope>NUCLEOTIDE SEQUENCE [LARGE SCALE GENOMIC DNA]</scope>
    <source>
        <tissue evidence="3">Young leaves</tissue>
    </source>
</reference>
<proteinExistence type="predicted"/>
<keyword evidence="4" id="KW-1185">Reference proteome</keyword>
<dbReference type="AlphaFoldDB" id="A0AAN8TIW7"/>
<dbReference type="GO" id="GO:0016592">
    <property type="term" value="C:mediator complex"/>
    <property type="evidence" value="ECO:0007669"/>
    <property type="project" value="InterPro"/>
</dbReference>
<protein>
    <submittedName>
        <fullName evidence="3">Uncharacterized protein</fullName>
    </submittedName>
</protein>
<evidence type="ECO:0000256" key="2">
    <source>
        <dbReference type="SAM" id="Phobius"/>
    </source>
</evidence>
<accession>A0AAN8TIW7</accession>
<feature type="transmembrane region" description="Helical" evidence="2">
    <location>
        <begin position="1110"/>
        <end position="1132"/>
    </location>
</feature>
<dbReference type="PANTHER" id="PTHR33739:SF11">
    <property type="entry name" value="MEDIATOR OF RNA POLYMERASE II TRANSCRIPTION SUBUNIT 33A-LIKE"/>
    <property type="match status" value="1"/>
</dbReference>
<dbReference type="Proteomes" id="UP001371456">
    <property type="component" value="Unassembled WGS sequence"/>
</dbReference>
<evidence type="ECO:0000313" key="4">
    <source>
        <dbReference type="Proteomes" id="UP001371456"/>
    </source>
</evidence>
<keyword evidence="2" id="KW-0812">Transmembrane</keyword>
<gene>
    <name evidence="3" type="ORF">RDI58_014367</name>
</gene>
<dbReference type="InterPro" id="IPR039638">
    <property type="entry name" value="MED33A/B"/>
</dbReference>
<dbReference type="EMBL" id="JBANQN010000006">
    <property type="protein sequence ID" value="KAK6785842.1"/>
    <property type="molecule type" value="Genomic_DNA"/>
</dbReference>
<keyword evidence="2" id="KW-0472">Membrane</keyword>
<feature type="transmembrane region" description="Helical" evidence="2">
    <location>
        <begin position="1011"/>
        <end position="1034"/>
    </location>
</feature>
<dbReference type="GO" id="GO:2000762">
    <property type="term" value="P:regulation of phenylpropanoid metabolic process"/>
    <property type="evidence" value="ECO:0007669"/>
    <property type="project" value="InterPro"/>
</dbReference>
<feature type="transmembrane region" description="Helical" evidence="2">
    <location>
        <begin position="1160"/>
        <end position="1179"/>
    </location>
</feature>
<evidence type="ECO:0000313" key="3">
    <source>
        <dbReference type="EMBL" id="KAK6785842.1"/>
    </source>
</evidence>
<feature type="region of interest" description="Disordered" evidence="1">
    <location>
        <begin position="357"/>
        <end position="380"/>
    </location>
</feature>
<organism evidence="3 4">
    <name type="scientific">Solanum bulbocastanum</name>
    <name type="common">Wild potato</name>
    <dbReference type="NCBI Taxonomy" id="147425"/>
    <lineage>
        <taxon>Eukaryota</taxon>
        <taxon>Viridiplantae</taxon>
        <taxon>Streptophyta</taxon>
        <taxon>Embryophyta</taxon>
        <taxon>Tracheophyta</taxon>
        <taxon>Spermatophyta</taxon>
        <taxon>Magnoliopsida</taxon>
        <taxon>eudicotyledons</taxon>
        <taxon>Gunneridae</taxon>
        <taxon>Pentapetalae</taxon>
        <taxon>asterids</taxon>
        <taxon>lamiids</taxon>
        <taxon>Solanales</taxon>
        <taxon>Solanaceae</taxon>
        <taxon>Solanoideae</taxon>
        <taxon>Solaneae</taxon>
        <taxon>Solanum</taxon>
    </lineage>
</organism>
<sequence length="1191" mass="129571">METVTVHSSQWDRVTQLTKLAQERNTDPLVWAMELSSSLNSAGISMPSTDVAELLVSHICWSNNVPNAWKLLEKALVFRIVPPLFVLALLSTRVRSCKFMPQSVVQMLSQVKFLGDNFFIVWSGECLSPIFPGRIMESINDTLHLSQIFELEGSESGMHVIEYVFTVVCQLLDASLDDEGLLELTAEKKSRWPVATQEMEISNRDGFAGKRVEHCEGLCRMNTVLAIEIIGELFGDKLTSMILYLARRNMPTHWDSFMQHLHLLVSNSSALRNSKNISPEALVVLISKNRGVLSRECKTSSRKFLHAVMASGSLALSVSRFDDASTSVLWLPIDLFLEDTMDGSKVAATAITNIIKEEENDSSTSDQRTESTGKHRQALASSLQQLHDYEGLLTPPLPAIPLANQAALKAMMFLSGLSGGSEYFDGMRLNDMPVNCGPSPSWSSLMKGSPLTPPMVSVLVSTPASSGNSKRKDELSSAVPGYASYSSLSVMLQKTSICVKFNRSKPANNIIKGASKIIKRKLLVKEISGEEMVKIEEENTATFSEHAVLFITRLLSPCVPSDYSGTDSHLISYAPFLNVLVVGISSVDCIQIFSLHGLTYTTCLKVETTLTPKPGALDILLAFLIDSGTEMVVRSVFPSNPDACLFNVPQLVGALMPICEAFGSCPPNVSWTLMSEEITSHAVFSNAFTLLLTLWRFDQPPLEHVTRDVPVGSHLTPEYLLLVRNSQLAFSEDLLIDQTKSKQLSRVVSQLPREPIFMDSFPKLKCWYRQHQACIASPLSGLVPGTPVHQIVEALLDFMFRKINSAGQSLIPPTSSGSNSSGSGNEEISPLLKLPAWDILEAVPFVLNAALTACAHGTLSPRELATGLKHLADFLPASLATITSYFSAEVTRGIWKPASMNGTDWPSPAANLAAVEQQVKKILADTGVDVPSLSVAVSNLATSCPWPCMPVMAALWAQKVRRWSDFLVFSASRTVFHHSSDAVVQLLRVCFTATLGIGTSSIESNGGVGSLLGHGFGSHFSGGISAVAPGILYLRVHRAVRNVMFMSEEIVSLLMHFVRDIADSGVPAKDLEKLKKTRGEIRSLSSQKTDSGFPASCHVSLAAAMVRVKLAASLGASLVWITGGLSLVQSLLKETLPSWFISAHRSEPNGGVSEGMIARLRGYALAYLAVLCGTFCWGVDSSSPTSKWRPT</sequence>
<dbReference type="PANTHER" id="PTHR33739">
    <property type="entry name" value="OS07G0681500 PROTEIN"/>
    <property type="match status" value="1"/>
</dbReference>